<evidence type="ECO:0000256" key="1">
    <source>
        <dbReference type="SAM" id="Phobius"/>
    </source>
</evidence>
<gene>
    <name evidence="2" type="ORF">NU887_00565</name>
</gene>
<keyword evidence="1" id="KW-1133">Transmembrane helix</keyword>
<keyword evidence="1" id="KW-0472">Membrane</keyword>
<organism evidence="2 3">
    <name type="scientific">Aquiflexum gelatinilyticum</name>
    <dbReference type="NCBI Taxonomy" id="2961943"/>
    <lineage>
        <taxon>Bacteria</taxon>
        <taxon>Pseudomonadati</taxon>
        <taxon>Bacteroidota</taxon>
        <taxon>Cytophagia</taxon>
        <taxon>Cytophagales</taxon>
        <taxon>Cyclobacteriaceae</taxon>
        <taxon>Aquiflexum</taxon>
    </lineage>
</organism>
<protein>
    <submittedName>
        <fullName evidence="2">DUF3999 domain-containing protein</fullName>
    </submittedName>
</protein>
<comment type="caution">
    <text evidence="2">The sequence shown here is derived from an EMBL/GenBank/DDBJ whole genome shotgun (WGS) entry which is preliminary data.</text>
</comment>
<dbReference type="AlphaFoldDB" id="A0A9X2P4N0"/>
<sequence>MKLIIKLLIIMLFLNCSLAFGQMGEFKYKRELKGISGQWHKIVLTDSVFGKISNELTDIRIFGITAENDTLEIPYLLRLKTEVVTSKDIVFKTLNSSRNGNGYFFTFEIPTSEVTNQIDLDFKQDNFDWRIKLEGSQNLNDWFTVLENYRILSIKNEIEDFQFTRLTFPSSKYQYFRLQIESKEKPELISARISQLEISEADYQDYPIKRIDKKENKDTKQTEIDIELNMPVPVSFLNFEVKNSFDYYRPITVKYLADSVKTEKGWSYTFRTLTSGTLNSINKKGLKFNSTTVQKLKILIDNKDNQPLTIDGILVKGYVHELTARFTENAKYFLTYGNENANKPDYDIERFPDNVPKMLSSLELGNELEIAKEEVPKKTPLFENKAWLWVIMGLIILVLGWFSIKMMRKE</sequence>
<evidence type="ECO:0000313" key="2">
    <source>
        <dbReference type="EMBL" id="MCR9013500.1"/>
    </source>
</evidence>
<dbReference type="Pfam" id="PF13163">
    <property type="entry name" value="DUF3999"/>
    <property type="match status" value="1"/>
</dbReference>
<proteinExistence type="predicted"/>
<keyword evidence="1" id="KW-0812">Transmembrane</keyword>
<dbReference type="InterPro" id="IPR025060">
    <property type="entry name" value="DUF3999"/>
</dbReference>
<keyword evidence="3" id="KW-1185">Reference proteome</keyword>
<accession>A0A9X2P4N0</accession>
<name>A0A9X2P4N0_9BACT</name>
<feature type="transmembrane region" description="Helical" evidence="1">
    <location>
        <begin position="386"/>
        <end position="404"/>
    </location>
</feature>
<dbReference type="EMBL" id="JANSUY010000001">
    <property type="protein sequence ID" value="MCR9013500.1"/>
    <property type="molecule type" value="Genomic_DNA"/>
</dbReference>
<dbReference type="RefSeq" id="WP_258421403.1">
    <property type="nucleotide sequence ID" value="NZ_JANSUY010000001.1"/>
</dbReference>
<evidence type="ECO:0000313" key="3">
    <source>
        <dbReference type="Proteomes" id="UP001142175"/>
    </source>
</evidence>
<reference evidence="2" key="1">
    <citation type="submission" date="2022-08" db="EMBL/GenBank/DDBJ databases">
        <authorList>
            <person name="Zhang D."/>
        </authorList>
    </citation>
    <scope>NUCLEOTIDE SEQUENCE</scope>
    <source>
        <strain evidence="2">XJ19-11</strain>
    </source>
</reference>
<dbReference type="Proteomes" id="UP001142175">
    <property type="component" value="Unassembled WGS sequence"/>
</dbReference>